<keyword evidence="3" id="KW-1185">Reference proteome</keyword>
<gene>
    <name evidence="2" type="ORF">NQ318_012415</name>
</gene>
<protein>
    <recommendedName>
        <fullName evidence="1">Aldehyde dehydrogenase domain-containing protein</fullName>
    </recommendedName>
</protein>
<name>A0AAV8Y4A3_9CUCU</name>
<dbReference type="GO" id="GO:0016620">
    <property type="term" value="F:oxidoreductase activity, acting on the aldehyde or oxo group of donors, NAD or NADP as acceptor"/>
    <property type="evidence" value="ECO:0007669"/>
    <property type="project" value="InterPro"/>
</dbReference>
<dbReference type="SUPFAM" id="SSF53720">
    <property type="entry name" value="ALDH-like"/>
    <property type="match status" value="2"/>
</dbReference>
<dbReference type="InterPro" id="IPR016161">
    <property type="entry name" value="Ald_DH/histidinol_DH"/>
</dbReference>
<feature type="domain" description="Aldehyde dehydrogenase" evidence="1">
    <location>
        <begin position="70"/>
        <end position="498"/>
    </location>
</feature>
<dbReference type="Gene3D" id="3.40.605.10">
    <property type="entry name" value="Aldehyde Dehydrogenase, Chain A, domain 1"/>
    <property type="match status" value="2"/>
</dbReference>
<comment type="caution">
    <text evidence="2">The sequence shown here is derived from an EMBL/GenBank/DDBJ whole genome shotgun (WGS) entry which is preliminary data.</text>
</comment>
<dbReference type="PANTHER" id="PTHR11699">
    <property type="entry name" value="ALDEHYDE DEHYDROGENASE-RELATED"/>
    <property type="match status" value="1"/>
</dbReference>
<evidence type="ECO:0000313" key="3">
    <source>
        <dbReference type="Proteomes" id="UP001162162"/>
    </source>
</evidence>
<dbReference type="Gene3D" id="3.40.309.10">
    <property type="entry name" value="Aldehyde Dehydrogenase, Chain A, domain 2"/>
    <property type="match status" value="1"/>
</dbReference>
<dbReference type="AlphaFoldDB" id="A0AAV8Y4A3"/>
<dbReference type="InterPro" id="IPR016162">
    <property type="entry name" value="Ald_DH_N"/>
</dbReference>
<accession>A0AAV8Y4A3</accession>
<dbReference type="InterPro" id="IPR015590">
    <property type="entry name" value="Aldehyde_DH_dom"/>
</dbReference>
<proteinExistence type="predicted"/>
<evidence type="ECO:0000313" key="2">
    <source>
        <dbReference type="EMBL" id="KAJ8945696.1"/>
    </source>
</evidence>
<evidence type="ECO:0000259" key="1">
    <source>
        <dbReference type="Pfam" id="PF00171"/>
    </source>
</evidence>
<dbReference type="Proteomes" id="UP001162162">
    <property type="component" value="Unassembled WGS sequence"/>
</dbReference>
<sequence>MVVISSSSKPNSTRMDETLKKRTIQEVFQTMDYGKSFENVNKALDWMMNKEKAIFAYIENIKETPNGTPVQIKSQVDEEVFCTVHVPEIDTIKKILLKCNGKVKWMDTKPTLRAKILKKLAEEIEKNGDVLCQIEIVTRGILGKDTKCIAVPLLAQYFHYYSAFAVSHRQDNINWKPEGIVAGVISNTNALSNVGLILAPALAAGYNIVLQTGTKLAPAVLSILDLAKKVGIPEEVIRLIPSDDGELLPYLSSENVMILSLFVDLHNEKYLGINNYNKKILNLASYKTPLIVFDNADLDSASASLVEAAWTCQGLLPWAVDIILVQENVFDTFLDKLKIKLRTTKVGPSHDKMVDVALLSAENVKKLCDLTEQAKSLGIDVFQAGEGGNAPTLLIGAKVHTNMILDKKRTPVTVLPFRTIDEAVNLANNTRQGLAASVWTENIGTANEVTKKLKVSNVWINTYGQTLADISLAPMRDSGMGYCGGKEGFDEYVQFKKISETCTSALLPSKLNSSVITAINNARKSQENWAKTSRLSKAKLLQDFAEYVDSNRKTLGLNLSELWLDHWINTIYMTVTASHECGYSQTQSGFNVSSFREPRGVIAIETKNVDTHNVKLIIGALFEGNSVVLLNESEPTQAFYKELCRRLPNSILTVVPYNLDNVATAAGHKGLSAYLGHGANPVFSVLPVNEARIFTNISGDQMDVYARVTYCKNVWSNIGKSSTCTL</sequence>
<reference evidence="2" key="1">
    <citation type="journal article" date="2023" name="Insect Mol. Biol.">
        <title>Genome sequencing provides insights into the evolution of gene families encoding plant cell wall-degrading enzymes in longhorned beetles.</title>
        <authorList>
            <person name="Shin N.R."/>
            <person name="Okamura Y."/>
            <person name="Kirsch R."/>
            <person name="Pauchet Y."/>
        </authorList>
    </citation>
    <scope>NUCLEOTIDE SEQUENCE</scope>
    <source>
        <strain evidence="2">AMC_N1</strain>
    </source>
</reference>
<organism evidence="2 3">
    <name type="scientific">Aromia moschata</name>
    <dbReference type="NCBI Taxonomy" id="1265417"/>
    <lineage>
        <taxon>Eukaryota</taxon>
        <taxon>Metazoa</taxon>
        <taxon>Ecdysozoa</taxon>
        <taxon>Arthropoda</taxon>
        <taxon>Hexapoda</taxon>
        <taxon>Insecta</taxon>
        <taxon>Pterygota</taxon>
        <taxon>Neoptera</taxon>
        <taxon>Endopterygota</taxon>
        <taxon>Coleoptera</taxon>
        <taxon>Polyphaga</taxon>
        <taxon>Cucujiformia</taxon>
        <taxon>Chrysomeloidea</taxon>
        <taxon>Cerambycidae</taxon>
        <taxon>Cerambycinae</taxon>
        <taxon>Callichromatini</taxon>
        <taxon>Aromia</taxon>
    </lineage>
</organism>
<dbReference type="InterPro" id="IPR016163">
    <property type="entry name" value="Ald_DH_C"/>
</dbReference>
<dbReference type="EMBL" id="JAPWTK010000211">
    <property type="protein sequence ID" value="KAJ8945696.1"/>
    <property type="molecule type" value="Genomic_DNA"/>
</dbReference>
<dbReference type="Pfam" id="PF00171">
    <property type="entry name" value="Aldedh"/>
    <property type="match status" value="1"/>
</dbReference>